<name>A0AAV4J5U6_9GAST</name>
<evidence type="ECO:0000313" key="2">
    <source>
        <dbReference type="Proteomes" id="UP000762676"/>
    </source>
</evidence>
<dbReference type="Proteomes" id="UP000762676">
    <property type="component" value="Unassembled WGS sequence"/>
</dbReference>
<comment type="caution">
    <text evidence="1">The sequence shown here is derived from an EMBL/GenBank/DDBJ whole genome shotgun (WGS) entry which is preliminary data.</text>
</comment>
<proteinExistence type="predicted"/>
<keyword evidence="2" id="KW-1185">Reference proteome</keyword>
<protein>
    <submittedName>
        <fullName evidence="1">Uncharacterized protein</fullName>
    </submittedName>
</protein>
<dbReference type="AlphaFoldDB" id="A0AAV4J5U6"/>
<sequence length="119" mass="13144">MPCKVNARGRRLLLKCGRKFYFQELFGLGIIDPENHQAVGCPPQQNSSYLAATGCDCTRLSGERHLAKGYPSFRYGEKEWEGAGREGGVARGRAVSGEMVKLSSNQSNKFNIISNFTPE</sequence>
<dbReference type="EMBL" id="BMAT01002950">
    <property type="protein sequence ID" value="GFS17225.1"/>
    <property type="molecule type" value="Genomic_DNA"/>
</dbReference>
<accession>A0AAV4J5U6</accession>
<reference evidence="1 2" key="1">
    <citation type="journal article" date="2021" name="Elife">
        <title>Chloroplast acquisition without the gene transfer in kleptoplastic sea slugs, Plakobranchus ocellatus.</title>
        <authorList>
            <person name="Maeda T."/>
            <person name="Takahashi S."/>
            <person name="Yoshida T."/>
            <person name="Shimamura S."/>
            <person name="Takaki Y."/>
            <person name="Nagai Y."/>
            <person name="Toyoda A."/>
            <person name="Suzuki Y."/>
            <person name="Arimoto A."/>
            <person name="Ishii H."/>
            <person name="Satoh N."/>
            <person name="Nishiyama T."/>
            <person name="Hasebe M."/>
            <person name="Maruyama T."/>
            <person name="Minagawa J."/>
            <person name="Obokata J."/>
            <person name="Shigenobu S."/>
        </authorList>
    </citation>
    <scope>NUCLEOTIDE SEQUENCE [LARGE SCALE GENOMIC DNA]</scope>
</reference>
<evidence type="ECO:0000313" key="1">
    <source>
        <dbReference type="EMBL" id="GFS17225.1"/>
    </source>
</evidence>
<organism evidence="1 2">
    <name type="scientific">Elysia marginata</name>
    <dbReference type="NCBI Taxonomy" id="1093978"/>
    <lineage>
        <taxon>Eukaryota</taxon>
        <taxon>Metazoa</taxon>
        <taxon>Spiralia</taxon>
        <taxon>Lophotrochozoa</taxon>
        <taxon>Mollusca</taxon>
        <taxon>Gastropoda</taxon>
        <taxon>Heterobranchia</taxon>
        <taxon>Euthyneura</taxon>
        <taxon>Panpulmonata</taxon>
        <taxon>Sacoglossa</taxon>
        <taxon>Placobranchoidea</taxon>
        <taxon>Plakobranchidae</taxon>
        <taxon>Elysia</taxon>
    </lineage>
</organism>
<gene>
    <name evidence="1" type="ORF">ElyMa_001491800</name>
</gene>